<accession>A0A671WP38</accession>
<dbReference type="Gene3D" id="1.20.5.110">
    <property type="match status" value="1"/>
</dbReference>
<keyword evidence="5" id="KW-0472">Membrane</keyword>
<reference evidence="7" key="2">
    <citation type="submission" date="2025-08" db="UniProtKB">
        <authorList>
            <consortium name="Ensembl"/>
        </authorList>
    </citation>
    <scope>IDENTIFICATION</scope>
</reference>
<evidence type="ECO:0000256" key="3">
    <source>
        <dbReference type="PROSITE-ProRule" id="PRU00290"/>
    </source>
</evidence>
<dbReference type="GO" id="GO:0043001">
    <property type="term" value="P:Golgi to plasma membrane protein transport"/>
    <property type="evidence" value="ECO:0007669"/>
    <property type="project" value="TreeGrafter"/>
</dbReference>
<dbReference type="GO" id="GO:0005886">
    <property type="term" value="C:plasma membrane"/>
    <property type="evidence" value="ECO:0007669"/>
    <property type="project" value="TreeGrafter"/>
</dbReference>
<dbReference type="PANTHER" id="PTHR47462">
    <property type="entry name" value="VESICLE-ASSOCIATED MEMBRANE PROTEIN 5"/>
    <property type="match status" value="1"/>
</dbReference>
<dbReference type="Pfam" id="PF00957">
    <property type="entry name" value="Synaptobrevin"/>
    <property type="match status" value="1"/>
</dbReference>
<dbReference type="CDD" id="cd15872">
    <property type="entry name" value="R-SNARE_VAMP5"/>
    <property type="match status" value="1"/>
</dbReference>
<evidence type="ECO:0000256" key="2">
    <source>
        <dbReference type="ARBA" id="ARBA00046280"/>
    </source>
</evidence>
<reference evidence="7" key="1">
    <citation type="submission" date="2021-04" db="EMBL/GenBank/DDBJ databases">
        <authorList>
            <consortium name="Wellcome Sanger Institute Data Sharing"/>
        </authorList>
    </citation>
    <scope>NUCLEOTIDE SEQUENCE [LARGE SCALE GENOMIC DNA]</scope>
</reference>
<reference evidence="7" key="3">
    <citation type="submission" date="2025-09" db="UniProtKB">
        <authorList>
            <consortium name="Ensembl"/>
        </authorList>
    </citation>
    <scope>IDENTIFICATION</scope>
</reference>
<evidence type="ECO:0000259" key="6">
    <source>
        <dbReference type="PROSITE" id="PS50892"/>
    </source>
</evidence>
<dbReference type="PROSITE" id="PS00417">
    <property type="entry name" value="SYNAPTOBREVIN"/>
    <property type="match status" value="1"/>
</dbReference>
<proteinExistence type="inferred from homology"/>
<dbReference type="PRINTS" id="PR00219">
    <property type="entry name" value="SYNAPTOBREVN"/>
</dbReference>
<evidence type="ECO:0000256" key="5">
    <source>
        <dbReference type="SAM" id="Phobius"/>
    </source>
</evidence>
<dbReference type="InterPro" id="IPR001388">
    <property type="entry name" value="Synaptobrevin-like"/>
</dbReference>
<organism evidence="7 8">
    <name type="scientific">Sparus aurata</name>
    <name type="common">Gilthead sea bream</name>
    <dbReference type="NCBI Taxonomy" id="8175"/>
    <lineage>
        <taxon>Eukaryota</taxon>
        <taxon>Metazoa</taxon>
        <taxon>Chordata</taxon>
        <taxon>Craniata</taxon>
        <taxon>Vertebrata</taxon>
        <taxon>Euteleostomi</taxon>
        <taxon>Actinopterygii</taxon>
        <taxon>Neopterygii</taxon>
        <taxon>Teleostei</taxon>
        <taxon>Neoteleostei</taxon>
        <taxon>Acanthomorphata</taxon>
        <taxon>Eupercaria</taxon>
        <taxon>Spariformes</taxon>
        <taxon>Sparidae</taxon>
        <taxon>Sparus</taxon>
    </lineage>
</organism>
<dbReference type="PANTHER" id="PTHR47462:SF1">
    <property type="entry name" value="VESICLE-ASSOCIATED MEMBRANE PROTEIN 5"/>
    <property type="match status" value="1"/>
</dbReference>
<feature type="domain" description="V-SNARE coiled-coil homology" evidence="6">
    <location>
        <begin position="146"/>
        <end position="206"/>
    </location>
</feature>
<feature type="transmembrane region" description="Helical" evidence="5">
    <location>
        <begin position="212"/>
        <end position="234"/>
    </location>
</feature>
<dbReference type="GO" id="GO:0012505">
    <property type="term" value="C:endomembrane system"/>
    <property type="evidence" value="ECO:0007669"/>
    <property type="project" value="UniProtKB-SubCell"/>
</dbReference>
<dbReference type="InterPro" id="IPR042166">
    <property type="entry name" value="Vamp5"/>
</dbReference>
<dbReference type="PROSITE" id="PS50892">
    <property type="entry name" value="V_SNARE"/>
    <property type="match status" value="1"/>
</dbReference>
<protein>
    <recommendedName>
        <fullName evidence="6">V-SNARE coiled-coil homology domain-containing protein</fullName>
    </recommendedName>
</protein>
<evidence type="ECO:0000313" key="7">
    <source>
        <dbReference type="Ensembl" id="ENSSAUP00010040788.1"/>
    </source>
</evidence>
<name>A0A671WP38_SPAAU</name>
<feature type="coiled-coil region" evidence="4">
    <location>
        <begin position="140"/>
        <end position="202"/>
    </location>
</feature>
<evidence type="ECO:0000256" key="1">
    <source>
        <dbReference type="ARBA" id="ARBA00008025"/>
    </source>
</evidence>
<dbReference type="Proteomes" id="UP000472265">
    <property type="component" value="Chromosome 5"/>
</dbReference>
<keyword evidence="8" id="KW-1185">Reference proteome</keyword>
<dbReference type="Ensembl" id="ENSSAUT00010042963.1">
    <property type="protein sequence ID" value="ENSSAUP00010040788.1"/>
    <property type="gene ID" value="ENSSAUG00010017122.1"/>
</dbReference>
<evidence type="ECO:0000256" key="4">
    <source>
        <dbReference type="SAM" id="Coils"/>
    </source>
</evidence>
<comment type="similarity">
    <text evidence="1">Belongs to the synaptobrevin family.</text>
</comment>
<keyword evidence="3 4" id="KW-0175">Coiled coil</keyword>
<comment type="subcellular location">
    <subcellularLocation>
        <location evidence="2">Endomembrane system</location>
        <topology evidence="2">Single-pass type IV membrane protein</topology>
    </subcellularLocation>
</comment>
<evidence type="ECO:0000313" key="8">
    <source>
        <dbReference type="Proteomes" id="UP000472265"/>
    </source>
</evidence>
<gene>
    <name evidence="7" type="primary">LOC115582401</name>
</gene>
<keyword evidence="5" id="KW-1133">Transmembrane helix</keyword>
<dbReference type="InterPro" id="IPR042855">
    <property type="entry name" value="V_SNARE_CC"/>
</dbReference>
<dbReference type="SUPFAM" id="SSF58038">
    <property type="entry name" value="SNARE fusion complex"/>
    <property type="match status" value="1"/>
</dbReference>
<dbReference type="InParanoid" id="A0A671WP38"/>
<sequence length="236" mass="26443">AFTVTSEEFIGKFLRAALRSRVHLACNCEVSGNPLNASHRELRVQQRGQNRSGEVKVTGPLTAELCHTHTHTLSHTHTHTRQICRRSLRWFRRRWSTEGAATPQSCSAVFPVSKVDWSRSINALDPVTASTRTAPDATDMENGKSRLQQAQEDVEEVTIIMVDNLNKAEERSGKLDDLENRADDLLEKSKKFEKTANQVKQKKRWENKKMKVLFIGIGVVVAVIIIGLIIFASVGG</sequence>
<dbReference type="GeneTree" id="ENSGT00730000111371"/>
<keyword evidence="5" id="KW-0812">Transmembrane</keyword>
<dbReference type="AlphaFoldDB" id="A0A671WP38"/>
<dbReference type="InterPro" id="IPR042581">
    <property type="entry name" value="VAMP5_R-SNARE"/>
</dbReference>